<dbReference type="Pfam" id="PF13440">
    <property type="entry name" value="Polysacc_synt_3"/>
    <property type="match status" value="1"/>
</dbReference>
<evidence type="ECO:0000256" key="4">
    <source>
        <dbReference type="ARBA" id="ARBA00022692"/>
    </source>
</evidence>
<evidence type="ECO:0000256" key="6">
    <source>
        <dbReference type="ARBA" id="ARBA00023136"/>
    </source>
</evidence>
<keyword evidence="6 8" id="KW-0472">Membrane</keyword>
<keyword evidence="3" id="KW-1003">Cell membrane</keyword>
<feature type="transmembrane region" description="Helical" evidence="8">
    <location>
        <begin position="305"/>
        <end position="329"/>
    </location>
</feature>
<organism evidence="9 10">
    <name type="scientific">Sphingomonas aurantiaca</name>
    <dbReference type="NCBI Taxonomy" id="185949"/>
    <lineage>
        <taxon>Bacteria</taxon>
        <taxon>Pseudomonadati</taxon>
        <taxon>Pseudomonadota</taxon>
        <taxon>Alphaproteobacteria</taxon>
        <taxon>Sphingomonadales</taxon>
        <taxon>Sphingomonadaceae</taxon>
        <taxon>Sphingomonas</taxon>
    </lineage>
</organism>
<comment type="subcellular location">
    <subcellularLocation>
        <location evidence="1">Cell membrane</location>
        <topology evidence="1">Multi-pass membrane protein</topology>
    </subcellularLocation>
</comment>
<evidence type="ECO:0000256" key="7">
    <source>
        <dbReference type="SAM" id="MobiDB-lite"/>
    </source>
</evidence>
<accession>A0A5E8A4N3</accession>
<feature type="region of interest" description="Disordered" evidence="7">
    <location>
        <begin position="1"/>
        <end position="22"/>
    </location>
</feature>
<feature type="transmembrane region" description="Helical" evidence="8">
    <location>
        <begin position="133"/>
        <end position="152"/>
    </location>
</feature>
<dbReference type="RefSeq" id="WP_151991682.1">
    <property type="nucleotide sequence ID" value="NZ_LR701528.1"/>
</dbReference>
<dbReference type="PANTHER" id="PTHR30250">
    <property type="entry name" value="PST FAMILY PREDICTED COLANIC ACID TRANSPORTER"/>
    <property type="match status" value="1"/>
</dbReference>
<comment type="similarity">
    <text evidence="2">Belongs to the polysaccharide synthase family.</text>
</comment>
<dbReference type="PANTHER" id="PTHR30250:SF10">
    <property type="entry name" value="LIPOPOLYSACCHARIDE BIOSYNTHESIS PROTEIN WZXC"/>
    <property type="match status" value="1"/>
</dbReference>
<dbReference type="EMBL" id="CABVLI010000044">
    <property type="protein sequence ID" value="VVT26366.1"/>
    <property type="molecule type" value="Genomic_DNA"/>
</dbReference>
<feature type="transmembrane region" description="Helical" evidence="8">
    <location>
        <begin position="64"/>
        <end position="90"/>
    </location>
</feature>
<feature type="transmembrane region" description="Helical" evidence="8">
    <location>
        <begin position="341"/>
        <end position="360"/>
    </location>
</feature>
<evidence type="ECO:0000313" key="10">
    <source>
        <dbReference type="Proteomes" id="UP000326857"/>
    </source>
</evidence>
<evidence type="ECO:0000256" key="1">
    <source>
        <dbReference type="ARBA" id="ARBA00004651"/>
    </source>
</evidence>
<evidence type="ECO:0000313" key="9">
    <source>
        <dbReference type="EMBL" id="VVT26366.1"/>
    </source>
</evidence>
<dbReference type="InterPro" id="IPR050833">
    <property type="entry name" value="Poly_Biosynth_Transport"/>
</dbReference>
<dbReference type="GO" id="GO:0005886">
    <property type="term" value="C:plasma membrane"/>
    <property type="evidence" value="ECO:0007669"/>
    <property type="project" value="UniProtKB-SubCell"/>
</dbReference>
<feature type="transmembrane region" description="Helical" evidence="8">
    <location>
        <begin position="102"/>
        <end position="127"/>
    </location>
</feature>
<evidence type="ECO:0000256" key="5">
    <source>
        <dbReference type="ARBA" id="ARBA00022989"/>
    </source>
</evidence>
<evidence type="ECO:0000256" key="3">
    <source>
        <dbReference type="ARBA" id="ARBA00022475"/>
    </source>
</evidence>
<feature type="transmembrane region" description="Helical" evidence="8">
    <location>
        <begin position="164"/>
        <end position="190"/>
    </location>
</feature>
<feature type="transmembrane region" description="Helical" evidence="8">
    <location>
        <begin position="466"/>
        <end position="485"/>
    </location>
</feature>
<feature type="transmembrane region" description="Helical" evidence="8">
    <location>
        <begin position="196"/>
        <end position="216"/>
    </location>
</feature>
<protein>
    <recommendedName>
        <fullName evidence="11">PST family polysaccharide transporter</fullName>
    </recommendedName>
</protein>
<feature type="transmembrane region" description="Helical" evidence="8">
    <location>
        <begin position="404"/>
        <end position="423"/>
    </location>
</feature>
<keyword evidence="4 8" id="KW-0812">Transmembrane</keyword>
<feature type="transmembrane region" description="Helical" evidence="8">
    <location>
        <begin position="435"/>
        <end position="460"/>
    </location>
</feature>
<proteinExistence type="inferred from homology"/>
<gene>
    <name evidence="9" type="ORF">SPHINGO391_490137</name>
</gene>
<sequence length="505" mass="52645">MTDSVTPPGLSPETPDFSPQGNATALKRQSAVGAAVTMGSQGTKFVLQFGSQVVLARLLLPTDFGLLAMVGPLVAAALLLTDLGLSAATVQRPTINQVELSSLFWLNVLIGCGLAGVAIAAAPLAAIFYATPAVTPVMMTMAAALLLSSLSAQHIALLNRRMRFGAIAMIEVGALIAGVIVGVGGALWGLGYWSLVAMQVTNGAATLILACVFSRWRPSRPGISRDALHLLRFGGTVTGYNLLGYLITNLDNILIGARFGAGPLGIYDRAYKLMFQPLWQMTAPAARVAVPLLSRLSADPAEYRGAYLAMLGGVLTLTTPGILCAIVFAKPVILVLLGERWIASAPTFAWLGVAALSLQLRQAASWLFVSQGRAQEQLKWGGLGSAAVIAGYLIGIFWGPKGVAMSAAISSAAVQIPMMWWAVTRCGPVTRSDAIRLMVPIAAAAAIAGGLLALAAYAFVWASLPMLALAGVLAYALFIGALALFPEGRIQLAKAGGIVRRLAKR</sequence>
<name>A0A5E8A4N3_9SPHN</name>
<dbReference type="AlphaFoldDB" id="A0A5E8A4N3"/>
<dbReference type="Proteomes" id="UP000326857">
    <property type="component" value="Unassembled WGS sequence"/>
</dbReference>
<reference evidence="9 10" key="1">
    <citation type="submission" date="2019-09" db="EMBL/GenBank/DDBJ databases">
        <authorList>
            <person name="Dittami M. S."/>
        </authorList>
    </citation>
    <scope>NUCLEOTIDE SEQUENCE [LARGE SCALE GENOMIC DNA]</scope>
    <source>
        <strain evidence="9">SPHINGO391</strain>
    </source>
</reference>
<feature type="transmembrane region" description="Helical" evidence="8">
    <location>
        <begin position="380"/>
        <end position="398"/>
    </location>
</feature>
<dbReference type="CDD" id="cd13127">
    <property type="entry name" value="MATE_tuaB_like"/>
    <property type="match status" value="1"/>
</dbReference>
<evidence type="ECO:0008006" key="11">
    <source>
        <dbReference type="Google" id="ProtNLM"/>
    </source>
</evidence>
<evidence type="ECO:0000256" key="8">
    <source>
        <dbReference type="SAM" id="Phobius"/>
    </source>
</evidence>
<keyword evidence="5 8" id="KW-1133">Transmembrane helix</keyword>
<evidence type="ECO:0000256" key="2">
    <source>
        <dbReference type="ARBA" id="ARBA00007430"/>
    </source>
</evidence>